<proteinExistence type="predicted"/>
<dbReference type="EMBL" id="LN902841">
    <property type="protein sequence ID" value="CDS40657.1"/>
    <property type="molecule type" value="Genomic_DNA"/>
</dbReference>
<name>A0A068Y7A2_ECHMU</name>
<dbReference type="Proteomes" id="UP000017246">
    <property type="component" value="Unassembled WGS sequence"/>
</dbReference>
<evidence type="ECO:0000313" key="1">
    <source>
        <dbReference type="EMBL" id="CDS40657.1"/>
    </source>
</evidence>
<dbReference type="AlphaFoldDB" id="A0A068Y7A2"/>
<reference evidence="1" key="1">
    <citation type="journal article" date="2013" name="Nature">
        <title>The genomes of four tapeworm species reveal adaptations to parasitism.</title>
        <authorList>
            <person name="Tsai I.J."/>
            <person name="Zarowiecki M."/>
            <person name="Holroyd N."/>
            <person name="Garciarrubio A."/>
            <person name="Sanchez-Flores A."/>
            <person name="Brooks K.L."/>
            <person name="Tracey A."/>
            <person name="Bobes R.J."/>
            <person name="Fragoso G."/>
            <person name="Sciutto E."/>
            <person name="Aslett M."/>
            <person name="Beasley H."/>
            <person name="Bennett H.M."/>
            <person name="Cai J."/>
            <person name="Camicia F."/>
            <person name="Clark R."/>
            <person name="Cucher M."/>
            <person name="De Silva N."/>
            <person name="Day T.A."/>
            <person name="Deplazes P."/>
            <person name="Estrada K."/>
            <person name="Fernandez C."/>
            <person name="Holland P.W."/>
            <person name="Hou J."/>
            <person name="Hu S."/>
            <person name="Huckvale T."/>
            <person name="Hung S.S."/>
            <person name="Kamenetzky L."/>
            <person name="Keane J.A."/>
            <person name="Kiss F."/>
            <person name="Koziol U."/>
            <person name="Lambert O."/>
            <person name="Liu K."/>
            <person name="Luo X."/>
            <person name="Luo Y."/>
            <person name="Macchiaroli N."/>
            <person name="Nichol S."/>
            <person name="Paps J."/>
            <person name="Parkinson J."/>
            <person name="Pouchkina-Stantcheva N."/>
            <person name="Riddiford N."/>
            <person name="Rosenzvit M."/>
            <person name="Salinas G."/>
            <person name="Wasmuth J.D."/>
            <person name="Zamanian M."/>
            <person name="Zheng Y."/>
            <person name="Cai X."/>
            <person name="Soberon X."/>
            <person name="Olson P.D."/>
            <person name="Laclette J.P."/>
            <person name="Brehm K."/>
            <person name="Berriman M."/>
            <person name="Garciarrubio A."/>
            <person name="Bobes R.J."/>
            <person name="Fragoso G."/>
            <person name="Sanchez-Flores A."/>
            <person name="Estrada K."/>
            <person name="Cevallos M.A."/>
            <person name="Morett E."/>
            <person name="Gonzalez V."/>
            <person name="Portillo T."/>
            <person name="Ochoa-Leyva A."/>
            <person name="Jose M.V."/>
            <person name="Sciutto E."/>
            <person name="Landa A."/>
            <person name="Jimenez L."/>
            <person name="Valdes V."/>
            <person name="Carrero J.C."/>
            <person name="Larralde C."/>
            <person name="Morales-Montor J."/>
            <person name="Limon-Lason J."/>
            <person name="Soberon X."/>
            <person name="Laclette J.P."/>
        </authorList>
    </citation>
    <scope>NUCLEOTIDE SEQUENCE [LARGE SCALE GENOMIC DNA]</scope>
</reference>
<reference evidence="1" key="2">
    <citation type="submission" date="2015-11" db="EMBL/GenBank/DDBJ databases">
        <authorList>
            <person name="Zhang Y."/>
            <person name="Guo Z."/>
        </authorList>
    </citation>
    <scope>NUCLEOTIDE SEQUENCE</scope>
</reference>
<protein>
    <submittedName>
        <fullName evidence="1">Uncharacterized protein</fullName>
    </submittedName>
</protein>
<organism evidence="1 2">
    <name type="scientific">Echinococcus multilocularis</name>
    <name type="common">Fox tapeworm</name>
    <dbReference type="NCBI Taxonomy" id="6211"/>
    <lineage>
        <taxon>Eukaryota</taxon>
        <taxon>Metazoa</taxon>
        <taxon>Spiralia</taxon>
        <taxon>Lophotrochozoa</taxon>
        <taxon>Platyhelminthes</taxon>
        <taxon>Cestoda</taxon>
        <taxon>Eucestoda</taxon>
        <taxon>Cyclophyllidea</taxon>
        <taxon>Taeniidae</taxon>
        <taxon>Echinococcus</taxon>
    </lineage>
</organism>
<evidence type="ECO:0000313" key="2">
    <source>
        <dbReference type="Proteomes" id="UP000017246"/>
    </source>
</evidence>
<keyword evidence="2" id="KW-1185">Reference proteome</keyword>
<accession>A0A068Y7A2</accession>
<gene>
    <name evidence="1" type="ORF">EmuJ_000825300</name>
</gene>
<sequence length="128" mass="14536">MALFRDLFNVCVDEWKTHKDYALTVQVQADCTSPHQLGLQTMAIHSARLYVSIIFPDILPFLLTTSGKTQGAAQPAAIVNSTFLYKYKIYVASRVFLIILDLASKQTHVVRYATWITVEELMLPTYVH</sequence>